<proteinExistence type="predicted"/>
<evidence type="ECO:0000313" key="1">
    <source>
        <dbReference type="EMBL" id="KAL2047634.1"/>
    </source>
</evidence>
<dbReference type="Proteomes" id="UP001590950">
    <property type="component" value="Unassembled WGS sequence"/>
</dbReference>
<organism evidence="1 2">
    <name type="scientific">Stereocaulon virgatum</name>
    <dbReference type="NCBI Taxonomy" id="373712"/>
    <lineage>
        <taxon>Eukaryota</taxon>
        <taxon>Fungi</taxon>
        <taxon>Dikarya</taxon>
        <taxon>Ascomycota</taxon>
        <taxon>Pezizomycotina</taxon>
        <taxon>Lecanoromycetes</taxon>
        <taxon>OSLEUM clade</taxon>
        <taxon>Lecanoromycetidae</taxon>
        <taxon>Lecanorales</taxon>
        <taxon>Lecanorineae</taxon>
        <taxon>Stereocaulaceae</taxon>
        <taxon>Stereocaulon</taxon>
    </lineage>
</organism>
<evidence type="ECO:0000313" key="2">
    <source>
        <dbReference type="Proteomes" id="UP001590950"/>
    </source>
</evidence>
<reference evidence="1 2" key="1">
    <citation type="submission" date="2024-09" db="EMBL/GenBank/DDBJ databases">
        <title>Rethinking Asexuality: The Enigmatic Case of Functional Sexual Genes in Lepraria (Stereocaulaceae).</title>
        <authorList>
            <person name="Doellman M."/>
            <person name="Sun Y."/>
            <person name="Barcenas-Pena A."/>
            <person name="Lumbsch H.T."/>
            <person name="Grewe F."/>
        </authorList>
    </citation>
    <scope>NUCLEOTIDE SEQUENCE [LARGE SCALE GENOMIC DNA]</scope>
    <source>
        <strain evidence="1 2">Mercado 3170</strain>
    </source>
</reference>
<sequence>MFNRGWNSPARRARVPFPKPWQLEANKSYLRTDVTTILAFFVYATSKYVMDGQVTSETLKEFGNRSSVYGIRFASAEVRFEEIPPLPKGGGKPVLVAHLKGSLPETSIPIKLTKKELQNLIAGYPPFYRETFQIRPSALPIPSPIKSQRDAHVRGAWIIAVGISAATISPAVPVYFDPLPNDSSDSVDPCDGFGKPNSPLTRVLNTLKLIKTAYALSGTASEKLNIQATINAVTMMHGTRTESNVKSFIVGTDMDAIVPITLSNRQCEFVLELFSKNVTAVDELGVGDKAMLDPILLQVLYVTLWGAIRVVRYYKDNFNDIRIPELLTRYDRVVYLRDCVDDDDKD</sequence>
<gene>
    <name evidence="1" type="ORF">N7G274_000676</name>
</gene>
<accession>A0ABR4AQ31</accession>
<protein>
    <submittedName>
        <fullName evidence="1">Uncharacterized protein</fullName>
    </submittedName>
</protein>
<keyword evidence="2" id="KW-1185">Reference proteome</keyword>
<name>A0ABR4AQ31_9LECA</name>
<dbReference type="EMBL" id="JBEFKJ010000002">
    <property type="protein sequence ID" value="KAL2047634.1"/>
    <property type="molecule type" value="Genomic_DNA"/>
</dbReference>
<comment type="caution">
    <text evidence="1">The sequence shown here is derived from an EMBL/GenBank/DDBJ whole genome shotgun (WGS) entry which is preliminary data.</text>
</comment>